<dbReference type="Gene3D" id="2.40.128.110">
    <property type="entry name" value="Lipid/polyisoprenoid-binding, YceI-like"/>
    <property type="match status" value="1"/>
</dbReference>
<feature type="signal peptide" evidence="1">
    <location>
        <begin position="1"/>
        <end position="24"/>
    </location>
</feature>
<dbReference type="SUPFAM" id="SSF101874">
    <property type="entry name" value="YceI-like"/>
    <property type="match status" value="1"/>
</dbReference>
<dbReference type="EMBL" id="JANUHC010000006">
    <property type="protein sequence ID" value="MCS0631162.1"/>
    <property type="molecule type" value="Genomic_DNA"/>
</dbReference>
<keyword evidence="4" id="KW-1185">Reference proteome</keyword>
<dbReference type="RefSeq" id="WP_259450244.1">
    <property type="nucleotide sequence ID" value="NZ_CP119520.1"/>
</dbReference>
<dbReference type="InterPro" id="IPR036761">
    <property type="entry name" value="TTHA0802/YceI-like_sf"/>
</dbReference>
<dbReference type="PANTHER" id="PTHR34406:SF2">
    <property type="entry name" value="PERIPLASMIC PROTEIN"/>
    <property type="match status" value="1"/>
</dbReference>
<feature type="domain" description="Lipid/polyisoprenoid-binding YceI-like" evidence="2">
    <location>
        <begin position="28"/>
        <end position="190"/>
    </location>
</feature>
<feature type="chain" id="PRO_5045995973" evidence="1">
    <location>
        <begin position="25"/>
        <end position="193"/>
    </location>
</feature>
<dbReference type="InterPro" id="IPR007372">
    <property type="entry name" value="Lipid/polyisoprenoid-bd_YceI"/>
</dbReference>
<name>A0ABT2C1B1_9BURK</name>
<sequence>MNTFSTSRLTAVVALVAACGTGVAAPVKYTIDPSHTYPSFEADHKGGLSVWRGKFNKTAGTAVLDREARTGTVDVTIDMESIDFGLDALNTHARSAAIFDTARFPVAVYKGTIVFDGDVPAAIDGALTMHGVTRPVRLSLNSFLCKPDNMTKVEVCGADALGSFDRADFGVTFGTGFKMQTVLRIQVEARRDQ</sequence>
<protein>
    <submittedName>
        <fullName evidence="3">YceI family protein</fullName>
    </submittedName>
</protein>
<evidence type="ECO:0000313" key="3">
    <source>
        <dbReference type="EMBL" id="MCS0631162.1"/>
    </source>
</evidence>
<evidence type="ECO:0000256" key="1">
    <source>
        <dbReference type="SAM" id="SignalP"/>
    </source>
</evidence>
<keyword evidence="1" id="KW-0732">Signal</keyword>
<organism evidence="3 4">
    <name type="scientific">Telluria mixta</name>
    <dbReference type="NCBI Taxonomy" id="34071"/>
    <lineage>
        <taxon>Bacteria</taxon>
        <taxon>Pseudomonadati</taxon>
        <taxon>Pseudomonadota</taxon>
        <taxon>Betaproteobacteria</taxon>
        <taxon>Burkholderiales</taxon>
        <taxon>Oxalobacteraceae</taxon>
        <taxon>Telluria group</taxon>
        <taxon>Telluria</taxon>
    </lineage>
</organism>
<comment type="caution">
    <text evidence="3">The sequence shown here is derived from an EMBL/GenBank/DDBJ whole genome shotgun (WGS) entry which is preliminary data.</text>
</comment>
<evidence type="ECO:0000259" key="2">
    <source>
        <dbReference type="SMART" id="SM00867"/>
    </source>
</evidence>
<dbReference type="SMART" id="SM00867">
    <property type="entry name" value="YceI"/>
    <property type="match status" value="1"/>
</dbReference>
<reference evidence="3" key="1">
    <citation type="submission" date="2022-08" db="EMBL/GenBank/DDBJ databases">
        <title>Reclassification of Massilia species as members of the genera Telluria, Duganella, Pseudoduganella, Mokoshia gen. nov. and Zemynaea gen. nov. using orthogonal and non-orthogonal genome-based approaches.</title>
        <authorList>
            <person name="Bowman J.P."/>
        </authorList>
    </citation>
    <scope>NUCLEOTIDE SEQUENCE</scope>
    <source>
        <strain evidence="3">LMG 11547</strain>
    </source>
</reference>
<dbReference type="PANTHER" id="PTHR34406">
    <property type="entry name" value="PROTEIN YCEI"/>
    <property type="match status" value="1"/>
</dbReference>
<evidence type="ECO:0000313" key="4">
    <source>
        <dbReference type="Proteomes" id="UP001165263"/>
    </source>
</evidence>
<gene>
    <name evidence="3" type="ORF">NX786_17655</name>
</gene>
<accession>A0ABT2C1B1</accession>
<dbReference type="Pfam" id="PF04264">
    <property type="entry name" value="YceI"/>
    <property type="match status" value="1"/>
</dbReference>
<dbReference type="Proteomes" id="UP001165263">
    <property type="component" value="Unassembled WGS sequence"/>
</dbReference>
<proteinExistence type="predicted"/>